<gene>
    <name evidence="3" type="ORF">MUO15_17100</name>
</gene>
<evidence type="ECO:0000313" key="4">
    <source>
        <dbReference type="Proteomes" id="UP000830326"/>
    </source>
</evidence>
<feature type="signal peptide" evidence="2">
    <location>
        <begin position="1"/>
        <end position="26"/>
    </location>
</feature>
<accession>A0ABY4HA31</accession>
<protein>
    <submittedName>
        <fullName evidence="3">Uncharacterized protein</fullName>
    </submittedName>
</protein>
<feature type="region of interest" description="Disordered" evidence="1">
    <location>
        <begin position="31"/>
        <end position="56"/>
    </location>
</feature>
<proteinExistence type="predicted"/>
<name>A0ABY4HA31_9BACI</name>
<organism evidence="3 4">
    <name type="scientific">Halobacillus amylolyticus</name>
    <dbReference type="NCBI Taxonomy" id="2932259"/>
    <lineage>
        <taxon>Bacteria</taxon>
        <taxon>Bacillati</taxon>
        <taxon>Bacillota</taxon>
        <taxon>Bacilli</taxon>
        <taxon>Bacillales</taxon>
        <taxon>Bacillaceae</taxon>
        <taxon>Halobacillus</taxon>
    </lineage>
</organism>
<dbReference type="RefSeq" id="WP_245031194.1">
    <property type="nucleotide sequence ID" value="NZ_CP095075.1"/>
</dbReference>
<evidence type="ECO:0000313" key="3">
    <source>
        <dbReference type="EMBL" id="UOR11293.1"/>
    </source>
</evidence>
<reference evidence="3" key="1">
    <citation type="submission" date="2022-04" db="EMBL/GenBank/DDBJ databases">
        <title>Halobacillus sp. isolated from saltern.</title>
        <authorList>
            <person name="Won M."/>
            <person name="Lee C.-M."/>
            <person name="Woen H.-Y."/>
            <person name="Kwon S.-W."/>
        </authorList>
    </citation>
    <scope>NUCLEOTIDE SEQUENCE</scope>
    <source>
        <strain evidence="3">SSHM10-5</strain>
    </source>
</reference>
<dbReference type="EMBL" id="CP095075">
    <property type="protein sequence ID" value="UOR11293.1"/>
    <property type="molecule type" value="Genomic_DNA"/>
</dbReference>
<keyword evidence="2" id="KW-0732">Signal</keyword>
<evidence type="ECO:0000256" key="1">
    <source>
        <dbReference type="SAM" id="MobiDB-lite"/>
    </source>
</evidence>
<dbReference type="Proteomes" id="UP000830326">
    <property type="component" value="Chromosome"/>
</dbReference>
<sequence length="102" mass="11357">MKWRTYFTIVGLAALLLAGYNSNVWANFTSPYDPTPEQETEEKNSENEASDLSLKSEEFTVVDQSGDIKEIDFETETPDQSNGIVPTNLKVPSLDIDAPLTK</sequence>
<keyword evidence="4" id="KW-1185">Reference proteome</keyword>
<evidence type="ECO:0000256" key="2">
    <source>
        <dbReference type="SAM" id="SignalP"/>
    </source>
</evidence>
<feature type="chain" id="PRO_5046250021" evidence="2">
    <location>
        <begin position="27"/>
        <end position="102"/>
    </location>
</feature>